<accession>B9XAY5</accession>
<dbReference type="Gene3D" id="3.40.50.12780">
    <property type="entry name" value="N-terminal domain of ligase-like"/>
    <property type="match status" value="1"/>
</dbReference>
<keyword evidence="2" id="KW-1185">Reference proteome</keyword>
<evidence type="ECO:0000313" key="1">
    <source>
        <dbReference type="EMBL" id="EEF63170.1"/>
    </source>
</evidence>
<dbReference type="InterPro" id="IPR042099">
    <property type="entry name" value="ANL_N_sf"/>
</dbReference>
<sequence>MAHYLEKIYPFVPIPIQNLGISLYGLAWRHERLGGDFGKYVTGFQKRSGWTAERMQGYVAGELQRVLIRAYKEVPYYKKAWASVGVTLYDLDRMTVEGLSKLPITSKSDLRAAPDAFVASCALAGGKLHRYHSSGSTGTPITSICSAEDHRRFIAAREARSFNWAGSTIHASRAMIGGRMVVPRGVAQPPFHRYNWAERQAYFSAYHIAPAHVPDYVKAFNTHQPRLLTGYANSYYQLARMMNEQGIKLNYAPDALVLCSEKLTPEMKGVIRQAFRARAYEEYGAVENCVLATECKHGSLHVSPDFGVMEIVDDEGKPVPPGQEGRILCTSLLNETQPLIRYEIGDIGVWAEGNCQCGRDQLPILKELVGRLEDVVVGPDGREMVRFHWMFINMPNVLEGQVVQEDLDRFTVKVVGTGSFNAEDEAMIRDGLWKGWGRVNVVIEKVNEIPRTERGKIRAVISKLKPEQHKQIKMNAEQAGLVS</sequence>
<reference evidence="1 2" key="1">
    <citation type="journal article" date="2011" name="J. Bacteriol.">
        <title>Genome sequence of 'Pedosphaera parvula' Ellin514, an aerobic Verrucomicrobial isolate from pasture soil.</title>
        <authorList>
            <person name="Kant R."/>
            <person name="van Passel M.W."/>
            <person name="Sangwan P."/>
            <person name="Palva A."/>
            <person name="Lucas S."/>
            <person name="Copeland A."/>
            <person name="Lapidus A."/>
            <person name="Glavina Del Rio T."/>
            <person name="Dalin E."/>
            <person name="Tice H."/>
            <person name="Bruce D."/>
            <person name="Goodwin L."/>
            <person name="Pitluck S."/>
            <person name="Chertkov O."/>
            <person name="Larimer F.W."/>
            <person name="Land M.L."/>
            <person name="Hauser L."/>
            <person name="Brettin T.S."/>
            <person name="Detter J.C."/>
            <person name="Han S."/>
            <person name="de Vos W.M."/>
            <person name="Janssen P.H."/>
            <person name="Smidt H."/>
        </authorList>
    </citation>
    <scope>NUCLEOTIDE SEQUENCE [LARGE SCALE GENOMIC DNA]</scope>
    <source>
        <strain evidence="1 2">Ellin514</strain>
    </source>
</reference>
<organism evidence="1 2">
    <name type="scientific">Pedosphaera parvula (strain Ellin514)</name>
    <dbReference type="NCBI Taxonomy" id="320771"/>
    <lineage>
        <taxon>Bacteria</taxon>
        <taxon>Pseudomonadati</taxon>
        <taxon>Verrucomicrobiota</taxon>
        <taxon>Pedosphaerae</taxon>
        <taxon>Pedosphaerales</taxon>
        <taxon>Pedosphaeraceae</taxon>
        <taxon>Pedosphaera</taxon>
    </lineage>
</organism>
<dbReference type="PANTHER" id="PTHR36932:SF1">
    <property type="entry name" value="CAPSULAR POLYSACCHARIDE BIOSYNTHESIS PROTEIN"/>
    <property type="match status" value="1"/>
</dbReference>
<dbReference type="PANTHER" id="PTHR36932">
    <property type="entry name" value="CAPSULAR POLYSACCHARIDE BIOSYNTHESIS PROTEIN"/>
    <property type="match status" value="1"/>
</dbReference>
<dbReference type="RefSeq" id="WP_007412983.1">
    <property type="nucleotide sequence ID" value="NZ_ABOX02000002.1"/>
</dbReference>
<dbReference type="STRING" id="320771.Cflav_PD5805"/>
<gene>
    <name evidence="1" type="ORF">Cflav_PD5805</name>
</gene>
<dbReference type="AlphaFoldDB" id="B9XAY5"/>
<name>B9XAY5_PEDPL</name>
<dbReference type="OrthoDB" id="580775at2"/>
<evidence type="ECO:0000313" key="2">
    <source>
        <dbReference type="Proteomes" id="UP000003688"/>
    </source>
</evidence>
<dbReference type="InterPro" id="IPR053158">
    <property type="entry name" value="CapK_Type1_Caps_Biosynth"/>
</dbReference>
<comment type="caution">
    <text evidence="1">The sequence shown here is derived from an EMBL/GenBank/DDBJ whole genome shotgun (WGS) entry which is preliminary data.</text>
</comment>
<dbReference type="SUPFAM" id="SSF56801">
    <property type="entry name" value="Acetyl-CoA synthetase-like"/>
    <property type="match status" value="1"/>
</dbReference>
<protein>
    <submittedName>
        <fullName evidence="1">Putative capsular polysaccharide biosynthesis protein</fullName>
    </submittedName>
</protein>
<proteinExistence type="predicted"/>
<dbReference type="Proteomes" id="UP000003688">
    <property type="component" value="Unassembled WGS sequence"/>
</dbReference>
<dbReference type="EMBL" id="ABOX02000002">
    <property type="protein sequence ID" value="EEF63170.1"/>
    <property type="molecule type" value="Genomic_DNA"/>
</dbReference>